<feature type="signal peptide" evidence="2">
    <location>
        <begin position="1"/>
        <end position="23"/>
    </location>
</feature>
<dbReference type="Proteomes" id="UP000308652">
    <property type="component" value="Unassembled WGS sequence"/>
</dbReference>
<evidence type="ECO:0000313" key="3">
    <source>
        <dbReference type="EMBL" id="TFK32594.1"/>
    </source>
</evidence>
<keyword evidence="4" id="KW-1185">Reference proteome</keyword>
<dbReference type="EMBL" id="ML213669">
    <property type="protein sequence ID" value="TFK32594.1"/>
    <property type="molecule type" value="Genomic_DNA"/>
</dbReference>
<name>A0A5C3LHM4_9AGAR</name>
<keyword evidence="2" id="KW-0732">Signal</keyword>
<evidence type="ECO:0000313" key="4">
    <source>
        <dbReference type="Proteomes" id="UP000308652"/>
    </source>
</evidence>
<feature type="chain" id="PRO_5022781417" evidence="2">
    <location>
        <begin position="24"/>
        <end position="108"/>
    </location>
</feature>
<protein>
    <submittedName>
        <fullName evidence="3">Uncharacterized protein</fullName>
    </submittedName>
</protein>
<sequence length="108" mass="12116">MIYHTVFTFLTLLLTLFALTAHALPTIQQGSLLGRSTHHTVRSVVVDTVSVAGRETPLKRRERFQRRLAPSTLETRSVPEKSARGGIASYRTRAMGSHASRNMRKLKD</sequence>
<evidence type="ECO:0000256" key="1">
    <source>
        <dbReference type="SAM" id="MobiDB-lite"/>
    </source>
</evidence>
<dbReference type="AlphaFoldDB" id="A0A5C3LHM4"/>
<accession>A0A5C3LHM4</accession>
<gene>
    <name evidence="3" type="ORF">BDQ12DRAFT_739281</name>
</gene>
<evidence type="ECO:0000256" key="2">
    <source>
        <dbReference type="SAM" id="SignalP"/>
    </source>
</evidence>
<proteinExistence type="predicted"/>
<feature type="region of interest" description="Disordered" evidence="1">
    <location>
        <begin position="68"/>
        <end position="108"/>
    </location>
</feature>
<organism evidence="3 4">
    <name type="scientific">Crucibulum laeve</name>
    <dbReference type="NCBI Taxonomy" id="68775"/>
    <lineage>
        <taxon>Eukaryota</taxon>
        <taxon>Fungi</taxon>
        <taxon>Dikarya</taxon>
        <taxon>Basidiomycota</taxon>
        <taxon>Agaricomycotina</taxon>
        <taxon>Agaricomycetes</taxon>
        <taxon>Agaricomycetidae</taxon>
        <taxon>Agaricales</taxon>
        <taxon>Agaricineae</taxon>
        <taxon>Nidulariaceae</taxon>
        <taxon>Crucibulum</taxon>
    </lineage>
</organism>
<reference evidence="3 4" key="1">
    <citation type="journal article" date="2019" name="Nat. Ecol. Evol.">
        <title>Megaphylogeny resolves global patterns of mushroom evolution.</title>
        <authorList>
            <person name="Varga T."/>
            <person name="Krizsan K."/>
            <person name="Foldi C."/>
            <person name="Dima B."/>
            <person name="Sanchez-Garcia M."/>
            <person name="Sanchez-Ramirez S."/>
            <person name="Szollosi G.J."/>
            <person name="Szarkandi J.G."/>
            <person name="Papp V."/>
            <person name="Albert L."/>
            <person name="Andreopoulos W."/>
            <person name="Angelini C."/>
            <person name="Antonin V."/>
            <person name="Barry K.W."/>
            <person name="Bougher N.L."/>
            <person name="Buchanan P."/>
            <person name="Buyck B."/>
            <person name="Bense V."/>
            <person name="Catcheside P."/>
            <person name="Chovatia M."/>
            <person name="Cooper J."/>
            <person name="Damon W."/>
            <person name="Desjardin D."/>
            <person name="Finy P."/>
            <person name="Geml J."/>
            <person name="Haridas S."/>
            <person name="Hughes K."/>
            <person name="Justo A."/>
            <person name="Karasinski D."/>
            <person name="Kautmanova I."/>
            <person name="Kiss B."/>
            <person name="Kocsube S."/>
            <person name="Kotiranta H."/>
            <person name="LaButti K.M."/>
            <person name="Lechner B.E."/>
            <person name="Liimatainen K."/>
            <person name="Lipzen A."/>
            <person name="Lukacs Z."/>
            <person name="Mihaltcheva S."/>
            <person name="Morgado L.N."/>
            <person name="Niskanen T."/>
            <person name="Noordeloos M.E."/>
            <person name="Ohm R.A."/>
            <person name="Ortiz-Santana B."/>
            <person name="Ovrebo C."/>
            <person name="Racz N."/>
            <person name="Riley R."/>
            <person name="Savchenko A."/>
            <person name="Shiryaev A."/>
            <person name="Soop K."/>
            <person name="Spirin V."/>
            <person name="Szebenyi C."/>
            <person name="Tomsovsky M."/>
            <person name="Tulloss R.E."/>
            <person name="Uehling J."/>
            <person name="Grigoriev I.V."/>
            <person name="Vagvolgyi C."/>
            <person name="Papp T."/>
            <person name="Martin F.M."/>
            <person name="Miettinen O."/>
            <person name="Hibbett D.S."/>
            <person name="Nagy L.G."/>
        </authorList>
    </citation>
    <scope>NUCLEOTIDE SEQUENCE [LARGE SCALE GENOMIC DNA]</scope>
    <source>
        <strain evidence="3 4">CBS 166.37</strain>
    </source>
</reference>